<comment type="caution">
    <text evidence="4">The sequence shown here is derived from an EMBL/GenBank/DDBJ whole genome shotgun (WGS) entry which is preliminary data.</text>
</comment>
<dbReference type="EMBL" id="JADIVZ010000005">
    <property type="protein sequence ID" value="MBF4162366.1"/>
    <property type="molecule type" value="Genomic_DNA"/>
</dbReference>
<dbReference type="SUPFAM" id="SSF52540">
    <property type="entry name" value="P-loop containing nucleoside triphosphate hydrolases"/>
    <property type="match status" value="1"/>
</dbReference>
<accession>A0A930Y7U7</accession>
<dbReference type="AlphaFoldDB" id="A0A930Y7U7"/>
<dbReference type="GO" id="GO:0016887">
    <property type="term" value="F:ATP hydrolysis activity"/>
    <property type="evidence" value="ECO:0007669"/>
    <property type="project" value="TreeGrafter"/>
</dbReference>
<protein>
    <recommendedName>
        <fullName evidence="6">MinD-like ATPase involved in chromosome partitioning or flagellar assembly</fullName>
    </recommendedName>
</protein>
<sequence>MSRGASPVVALVAASGASWETAVLEVLDTAAGVVVLKRCVDLDDLLASAASGQADAAVVGIDAHGLDAAALDLLARHGVVVVAVVPEHIADERARERGARVGLRHLVPESGLASLPEILGSARSEGGRGASRPPESAKHPSGDEAEIPSTTPSSRYRPGRVVVVWGPAGAPGRTTVAAGLAAAVADRDRIATLVDADPWGGAVAQQLGILDEVSGLLAATRLVTRGNLGEGLDSVQRSLNPTLRVVTGLPRAERWSEVRAGVLEQLLEATRARGEVVVDTGFCLEDDASSGVGVRSSRNGLTLEALGTADDLVVVGTADPVGLARLARGLVDVAGLVRPGTAVHVVVNRMRSTLGWSQQEVEQMVRGFTRVESLTFVPDDRSAVDRALVTGRSVVEQPDAPCARALGDLVDVLVGAPSGPGRGGATVRRRRAGRARRR</sequence>
<keyword evidence="1" id="KW-0547">Nucleotide-binding</keyword>
<gene>
    <name evidence="4" type="ORF">ISG29_11755</name>
</gene>
<dbReference type="GO" id="GO:0005524">
    <property type="term" value="F:ATP binding"/>
    <property type="evidence" value="ECO:0007669"/>
    <property type="project" value="UniProtKB-KW"/>
</dbReference>
<reference evidence="4" key="1">
    <citation type="submission" date="2020-11" db="EMBL/GenBank/DDBJ databases">
        <title>Nocardioides sp. CBS4Y-1, whole genome shotgun sequence.</title>
        <authorList>
            <person name="Tuo L."/>
        </authorList>
    </citation>
    <scope>NUCLEOTIDE SEQUENCE</scope>
    <source>
        <strain evidence="4">CBS4Y-1</strain>
    </source>
</reference>
<dbReference type="PANTHER" id="PTHR43384">
    <property type="entry name" value="SEPTUM SITE-DETERMINING PROTEIN MIND HOMOLOG, CHLOROPLASTIC-RELATED"/>
    <property type="match status" value="1"/>
</dbReference>
<evidence type="ECO:0000256" key="1">
    <source>
        <dbReference type="ARBA" id="ARBA00022741"/>
    </source>
</evidence>
<dbReference type="GO" id="GO:0005829">
    <property type="term" value="C:cytosol"/>
    <property type="evidence" value="ECO:0007669"/>
    <property type="project" value="TreeGrafter"/>
</dbReference>
<dbReference type="PANTHER" id="PTHR43384:SF6">
    <property type="entry name" value="SEPTUM SITE-DETERMINING PROTEIN MIND HOMOLOG, CHLOROPLASTIC"/>
    <property type="match status" value="1"/>
</dbReference>
<dbReference type="InterPro" id="IPR027417">
    <property type="entry name" value="P-loop_NTPase"/>
</dbReference>
<dbReference type="Proteomes" id="UP000656804">
    <property type="component" value="Unassembled WGS sequence"/>
</dbReference>
<evidence type="ECO:0000256" key="3">
    <source>
        <dbReference type="SAM" id="MobiDB-lite"/>
    </source>
</evidence>
<keyword evidence="5" id="KW-1185">Reference proteome</keyword>
<dbReference type="Gene3D" id="3.40.50.300">
    <property type="entry name" value="P-loop containing nucleotide triphosphate hydrolases"/>
    <property type="match status" value="1"/>
</dbReference>
<dbReference type="GO" id="GO:0009898">
    <property type="term" value="C:cytoplasmic side of plasma membrane"/>
    <property type="evidence" value="ECO:0007669"/>
    <property type="project" value="TreeGrafter"/>
</dbReference>
<name>A0A930Y7U7_9ACTN</name>
<dbReference type="GO" id="GO:0051782">
    <property type="term" value="P:negative regulation of cell division"/>
    <property type="evidence" value="ECO:0007669"/>
    <property type="project" value="TreeGrafter"/>
</dbReference>
<keyword evidence="2" id="KW-0067">ATP-binding</keyword>
<proteinExistence type="predicted"/>
<feature type="region of interest" description="Disordered" evidence="3">
    <location>
        <begin position="123"/>
        <end position="154"/>
    </location>
</feature>
<evidence type="ECO:0000313" key="4">
    <source>
        <dbReference type="EMBL" id="MBF4162366.1"/>
    </source>
</evidence>
<organism evidence="4 5">
    <name type="scientific">Nocardioides acrostichi</name>
    <dbReference type="NCBI Taxonomy" id="2784339"/>
    <lineage>
        <taxon>Bacteria</taxon>
        <taxon>Bacillati</taxon>
        <taxon>Actinomycetota</taxon>
        <taxon>Actinomycetes</taxon>
        <taxon>Propionibacteriales</taxon>
        <taxon>Nocardioidaceae</taxon>
        <taxon>Nocardioides</taxon>
    </lineage>
</organism>
<dbReference type="InterPro" id="IPR050625">
    <property type="entry name" value="ParA/MinD_ATPase"/>
</dbReference>
<evidence type="ECO:0000256" key="2">
    <source>
        <dbReference type="ARBA" id="ARBA00022840"/>
    </source>
</evidence>
<evidence type="ECO:0008006" key="6">
    <source>
        <dbReference type="Google" id="ProtNLM"/>
    </source>
</evidence>
<evidence type="ECO:0000313" key="5">
    <source>
        <dbReference type="Proteomes" id="UP000656804"/>
    </source>
</evidence>